<dbReference type="Proteomes" id="UP001208567">
    <property type="component" value="Unassembled WGS sequence"/>
</dbReference>
<feature type="transmembrane region" description="Helical" evidence="6">
    <location>
        <begin position="106"/>
        <end position="139"/>
    </location>
</feature>
<reference evidence="8 9" key="1">
    <citation type="journal article" date="2024" name="Int. J. Syst. Evol. Microbiol.">
        <title>Clostridium omnivorum sp. nov., isolated from anoxic soil under the treatment of reductive soil disinfestation.</title>
        <authorList>
            <person name="Ueki A."/>
            <person name="Tonouchi A."/>
            <person name="Kaku N."/>
            <person name="Honma S."/>
            <person name="Ueki K."/>
        </authorList>
    </citation>
    <scope>NUCLEOTIDE SEQUENCE [LARGE SCALE GENOMIC DNA]</scope>
    <source>
        <strain evidence="8 9">E14</strain>
    </source>
</reference>
<protein>
    <submittedName>
        <fullName evidence="8">Permease</fullName>
    </submittedName>
</protein>
<evidence type="ECO:0000256" key="4">
    <source>
        <dbReference type="ARBA" id="ARBA00022989"/>
    </source>
</evidence>
<dbReference type="PANTHER" id="PTHR46795:SF3">
    <property type="entry name" value="ABC TRANSPORTER PERMEASE"/>
    <property type="match status" value="1"/>
</dbReference>
<feature type="transmembrane region" description="Helical" evidence="6">
    <location>
        <begin position="512"/>
        <end position="537"/>
    </location>
</feature>
<sequence length="634" mass="71832">MTLFSMTLRNIKKNYKNYFAYYVSSSFSVFVIYLFMSILYNKNVQDQLGTMKKFITLFQVGAVMTVIFSAFFIWYSNSFFIKSRKKEFATYMLLGMSKRQVARLNFFENIIVMIFSLLTGILLGIIFNKFFIMLLYYIVKTSAAVPFQWNLKALKICILVFLVIFSLITLHGTFLIRKSSLLELFNAAKKVERGLKVSIITLIFGALAIVCLAYGYYIAVNQLAANLFKVPIVVLLVVLGTVLFFTSTTSFIIHLSKKNEKGLFKGTKLITTAQLYYRYRGNVGTLSIIAVCTTIALCALVTCVGSYSKTEENSRYMRPMSIEYFNVNGSDKAFQDTLGKHSEVSVKYKDDIELMHVSAVDPLLNTDMEYYVIKQSEFDKLNQHEGINRKADLKDDGDCYFVQLQNFVTDKRAIGRKMNINVGGQSYSLNITGTDIRPFIALDHFMQTIVVKDSIYSNMKNQAEGTAVIKMTLYKLDNDFTAENFINDLSKSLPKDSSVLSFYEHYKDGLKLLGMMAFIGLFIGLLFVTATGSIIYFKMTMEAREDKDKFIVLSKIGVSKGEIKGAISKELALLFGAPLIVAVMNAYPATITLGKMLSLKLTKSYIMIVLVYAAIYCIYYFATLNSYMKSVSEN</sequence>
<evidence type="ECO:0000256" key="1">
    <source>
        <dbReference type="ARBA" id="ARBA00004651"/>
    </source>
</evidence>
<dbReference type="PANTHER" id="PTHR46795">
    <property type="entry name" value="ABC TRANSPORTER PERMEASE-RELATED-RELATED"/>
    <property type="match status" value="1"/>
</dbReference>
<keyword evidence="3 6" id="KW-0812">Transmembrane</keyword>
<accession>A0ABQ5N4Q9</accession>
<keyword evidence="6" id="KW-0813">Transport</keyword>
<comment type="caution">
    <text evidence="8">The sequence shown here is derived from an EMBL/GenBank/DDBJ whole genome shotgun (WGS) entry which is preliminary data.</text>
</comment>
<evidence type="ECO:0000313" key="9">
    <source>
        <dbReference type="Proteomes" id="UP001208567"/>
    </source>
</evidence>
<feature type="transmembrane region" description="Helical" evidence="6">
    <location>
        <begin position="55"/>
        <end position="75"/>
    </location>
</feature>
<name>A0ABQ5N4Q9_9CLOT</name>
<feature type="transmembrane region" description="Helical" evidence="6">
    <location>
        <begin position="571"/>
        <end position="593"/>
    </location>
</feature>
<dbReference type="EMBL" id="BRXR01000001">
    <property type="protein sequence ID" value="GLC30209.1"/>
    <property type="molecule type" value="Genomic_DNA"/>
</dbReference>
<dbReference type="InterPro" id="IPR003838">
    <property type="entry name" value="ABC3_permease_C"/>
</dbReference>
<dbReference type="Pfam" id="PF02687">
    <property type="entry name" value="FtsX"/>
    <property type="match status" value="1"/>
</dbReference>
<gene>
    <name evidence="8" type="ORF">bsdE14_16190</name>
</gene>
<comment type="similarity">
    <text evidence="6">Belongs to the ABC-4 integral membrane protein family.</text>
</comment>
<evidence type="ECO:0000259" key="7">
    <source>
        <dbReference type="Pfam" id="PF02687"/>
    </source>
</evidence>
<comment type="subcellular location">
    <subcellularLocation>
        <location evidence="1 6">Cell membrane</location>
        <topology evidence="1 6">Multi-pass membrane protein</topology>
    </subcellularLocation>
</comment>
<keyword evidence="4 6" id="KW-1133">Transmembrane helix</keyword>
<proteinExistence type="inferred from homology"/>
<evidence type="ECO:0000256" key="2">
    <source>
        <dbReference type="ARBA" id="ARBA00022475"/>
    </source>
</evidence>
<keyword evidence="5 6" id="KW-0472">Membrane</keyword>
<feature type="transmembrane region" description="Helical" evidence="6">
    <location>
        <begin position="197"/>
        <end position="218"/>
    </location>
</feature>
<feature type="domain" description="ABC3 transporter permease C-terminal" evidence="7">
    <location>
        <begin position="62"/>
        <end position="180"/>
    </location>
</feature>
<feature type="transmembrane region" description="Helical" evidence="6">
    <location>
        <begin position="151"/>
        <end position="176"/>
    </location>
</feature>
<evidence type="ECO:0000256" key="3">
    <source>
        <dbReference type="ARBA" id="ARBA00022692"/>
    </source>
</evidence>
<evidence type="ECO:0000256" key="6">
    <source>
        <dbReference type="PIRNR" id="PIRNR018968"/>
    </source>
</evidence>
<dbReference type="RefSeq" id="WP_264849474.1">
    <property type="nucleotide sequence ID" value="NZ_BRXR01000001.1"/>
</dbReference>
<feature type="transmembrane region" description="Helical" evidence="6">
    <location>
        <begin position="20"/>
        <end position="40"/>
    </location>
</feature>
<evidence type="ECO:0000256" key="5">
    <source>
        <dbReference type="ARBA" id="ARBA00023136"/>
    </source>
</evidence>
<keyword evidence="2 6" id="KW-1003">Cell membrane</keyword>
<dbReference type="InterPro" id="IPR027022">
    <property type="entry name" value="ABC_permease_BceB-typ"/>
</dbReference>
<dbReference type="PIRSF" id="PIRSF018968">
    <property type="entry name" value="ABC_permease_BceB"/>
    <property type="match status" value="1"/>
</dbReference>
<keyword evidence="9" id="KW-1185">Reference proteome</keyword>
<feature type="transmembrane region" description="Helical" evidence="6">
    <location>
        <begin position="230"/>
        <end position="255"/>
    </location>
</feature>
<organism evidence="8 9">
    <name type="scientific">Clostridium omnivorum</name>
    <dbReference type="NCBI Taxonomy" id="1604902"/>
    <lineage>
        <taxon>Bacteria</taxon>
        <taxon>Bacillati</taxon>
        <taxon>Bacillota</taxon>
        <taxon>Clostridia</taxon>
        <taxon>Eubacteriales</taxon>
        <taxon>Clostridiaceae</taxon>
        <taxon>Clostridium</taxon>
    </lineage>
</organism>
<dbReference type="InterPro" id="IPR052536">
    <property type="entry name" value="ABC-4_Integral_Memb_Prot"/>
</dbReference>
<evidence type="ECO:0000313" key="8">
    <source>
        <dbReference type="EMBL" id="GLC30209.1"/>
    </source>
</evidence>
<feature type="transmembrane region" description="Helical" evidence="6">
    <location>
        <begin position="605"/>
        <end position="622"/>
    </location>
</feature>
<feature type="transmembrane region" description="Helical" evidence="6">
    <location>
        <begin position="285"/>
        <end position="308"/>
    </location>
</feature>